<organism evidence="4 5">
    <name type="scientific">Planktothrix tepida PCC 9214</name>
    <dbReference type="NCBI Taxonomy" id="671072"/>
    <lineage>
        <taxon>Bacteria</taxon>
        <taxon>Bacillati</taxon>
        <taxon>Cyanobacteriota</taxon>
        <taxon>Cyanophyceae</taxon>
        <taxon>Oscillatoriophycideae</taxon>
        <taxon>Oscillatoriales</taxon>
        <taxon>Microcoleaceae</taxon>
        <taxon>Planktothrix</taxon>
    </lineage>
</organism>
<protein>
    <submittedName>
        <fullName evidence="4">Protein serine/threonine phosphatase with Cache sensor</fullName>
    </submittedName>
</protein>
<evidence type="ECO:0000256" key="1">
    <source>
        <dbReference type="ARBA" id="ARBA00022801"/>
    </source>
</evidence>
<evidence type="ECO:0000259" key="3">
    <source>
        <dbReference type="PROSITE" id="PS50885"/>
    </source>
</evidence>
<feature type="transmembrane region" description="Helical" evidence="2">
    <location>
        <begin position="21"/>
        <end position="43"/>
    </location>
</feature>
<dbReference type="Pfam" id="PF07228">
    <property type="entry name" value="SpoIIE"/>
    <property type="match status" value="1"/>
</dbReference>
<dbReference type="RefSeq" id="WP_072717439.1">
    <property type="nucleotide sequence ID" value="NZ_LN889782.1"/>
</dbReference>
<dbReference type="Proteomes" id="UP000184315">
    <property type="component" value="Unassembled WGS sequence"/>
</dbReference>
<keyword evidence="2" id="KW-0812">Transmembrane</keyword>
<gene>
    <name evidence="4" type="ORF">PL9214290025</name>
</gene>
<sequence length="704" mass="80377">MSNQFFNPWIYSSFKKISLRNLLIFPFVLQIFTAVGLVGWLSFENGQKSVNNLANKLQNEVSQRIIQQLNYYLTAPTQVNEVNFNLVQLGLLNFQDLDSIRRHFWKQMKVYPYLSYFNLGTVDGLFLGVGREDDGTLYLELMNPTDKGYYKRYALDDHGDPTTLLAHEKYPYQDDEWYSNAVAAGKPIWTEIYQWDDRPDVISIASSYPIYNQQNKLVGVIGIDLILTQISNFLKHLYISSSSKIFIVERNGLIVASSSSEKPYLNVDGSSQRLSAFQSRDPLIRASSQYLMQRFNNLTEINKKQALSFKLNGEKIFLWVTPWQDQFGLNWLIVITIPESDFMGEIDANTQKTILLCIIALAIATTMGILIARWITEPILRLNRASQRITTGDLDQTVKVTRIIELAELGKSFNQMANQIQDSFETLEQKVIERTAELADAHAKILALNQQLKADNSRMSGELDLLRQMQQLILPNPEELALIEGLDIAVYMEPAHEVGGDYYDILYTDGVVTIGIGDVTGHGLESGILMVMTQAAVRILKEVQESDPVQFLNILNRAIYRNVQRMNSDKNLTLAILNYQNGHLNISGQHEEILIVRQGGNVERIDTIDLGLPIGLDEDISEFINQIEVELKRGDFIVLYTDGITEARNMQKSQYSLERLCNVISENWHYQAEEIKEAVISDIKTFRGHQKQFDDITLLILKQR</sequence>
<reference evidence="5" key="1">
    <citation type="submission" date="2015-10" db="EMBL/GenBank/DDBJ databases">
        <authorList>
            <person name="Regsiter A."/>
            <person name="william w."/>
        </authorList>
    </citation>
    <scope>NUCLEOTIDE SEQUENCE [LARGE SCALE GENOMIC DNA]</scope>
</reference>
<feature type="transmembrane region" description="Helical" evidence="2">
    <location>
        <begin position="353"/>
        <end position="375"/>
    </location>
</feature>
<dbReference type="PANTHER" id="PTHR43156">
    <property type="entry name" value="STAGE II SPORULATION PROTEIN E-RELATED"/>
    <property type="match status" value="1"/>
</dbReference>
<dbReference type="InterPro" id="IPR036457">
    <property type="entry name" value="PPM-type-like_dom_sf"/>
</dbReference>
<dbReference type="Pfam" id="PF00672">
    <property type="entry name" value="HAMP"/>
    <property type="match status" value="1"/>
</dbReference>
<dbReference type="PROSITE" id="PS50885">
    <property type="entry name" value="HAMP"/>
    <property type="match status" value="1"/>
</dbReference>
<keyword evidence="2" id="KW-0472">Membrane</keyword>
<dbReference type="STRING" id="671072.PL9214290025"/>
<feature type="domain" description="HAMP" evidence="3">
    <location>
        <begin position="373"/>
        <end position="425"/>
    </location>
</feature>
<dbReference type="PANTHER" id="PTHR43156:SF2">
    <property type="entry name" value="STAGE II SPORULATION PROTEIN E"/>
    <property type="match status" value="1"/>
</dbReference>
<evidence type="ECO:0000313" key="5">
    <source>
        <dbReference type="Proteomes" id="UP000184315"/>
    </source>
</evidence>
<dbReference type="GO" id="GO:0016020">
    <property type="term" value="C:membrane"/>
    <property type="evidence" value="ECO:0007669"/>
    <property type="project" value="InterPro"/>
</dbReference>
<keyword evidence="2" id="KW-1133">Transmembrane helix</keyword>
<accession>A0A1J1LCK6</accession>
<dbReference type="Pfam" id="PF22673">
    <property type="entry name" value="MCP-like_PDC_1"/>
    <property type="match status" value="1"/>
</dbReference>
<dbReference type="AlphaFoldDB" id="A0A1J1LCK6"/>
<dbReference type="Gene3D" id="6.10.340.10">
    <property type="match status" value="1"/>
</dbReference>
<proteinExistence type="predicted"/>
<dbReference type="InterPro" id="IPR001932">
    <property type="entry name" value="PPM-type_phosphatase-like_dom"/>
</dbReference>
<keyword evidence="1" id="KW-0378">Hydrolase</keyword>
<dbReference type="SMART" id="SM00331">
    <property type="entry name" value="PP2C_SIG"/>
    <property type="match status" value="1"/>
</dbReference>
<name>A0A1J1LCK6_9CYAN</name>
<dbReference type="CDD" id="cd12913">
    <property type="entry name" value="PDC1_MCP_like"/>
    <property type="match status" value="1"/>
</dbReference>
<dbReference type="Gene3D" id="3.30.450.20">
    <property type="entry name" value="PAS domain"/>
    <property type="match status" value="1"/>
</dbReference>
<dbReference type="InterPro" id="IPR003660">
    <property type="entry name" value="HAMP_dom"/>
</dbReference>
<dbReference type="InterPro" id="IPR052016">
    <property type="entry name" value="Bact_Sigma-Reg"/>
</dbReference>
<dbReference type="EMBL" id="CZDF01000132">
    <property type="protein sequence ID" value="CUR30435.1"/>
    <property type="molecule type" value="Genomic_DNA"/>
</dbReference>
<dbReference type="CDD" id="cd06225">
    <property type="entry name" value="HAMP"/>
    <property type="match status" value="1"/>
</dbReference>
<dbReference type="SMART" id="SM00304">
    <property type="entry name" value="HAMP"/>
    <property type="match status" value="1"/>
</dbReference>
<dbReference type="Gene3D" id="3.60.40.10">
    <property type="entry name" value="PPM-type phosphatase domain"/>
    <property type="match status" value="1"/>
</dbReference>
<keyword evidence="5" id="KW-1185">Reference proteome</keyword>
<dbReference type="SUPFAM" id="SSF158472">
    <property type="entry name" value="HAMP domain-like"/>
    <property type="match status" value="1"/>
</dbReference>
<dbReference type="SUPFAM" id="SSF81606">
    <property type="entry name" value="PP2C-like"/>
    <property type="match status" value="1"/>
</dbReference>
<dbReference type="GO" id="GO:0016791">
    <property type="term" value="F:phosphatase activity"/>
    <property type="evidence" value="ECO:0007669"/>
    <property type="project" value="TreeGrafter"/>
</dbReference>
<evidence type="ECO:0000256" key="2">
    <source>
        <dbReference type="SAM" id="Phobius"/>
    </source>
</evidence>
<dbReference type="GO" id="GO:0007165">
    <property type="term" value="P:signal transduction"/>
    <property type="evidence" value="ECO:0007669"/>
    <property type="project" value="InterPro"/>
</dbReference>
<evidence type="ECO:0000313" key="4">
    <source>
        <dbReference type="EMBL" id="CUR30435.1"/>
    </source>
</evidence>
<dbReference type="OrthoDB" id="9802500at2"/>